<dbReference type="EMBL" id="BTSY01000002">
    <property type="protein sequence ID" value="GMT15860.1"/>
    <property type="molecule type" value="Genomic_DNA"/>
</dbReference>
<accession>A0AAV5V891</accession>
<comment type="caution">
    <text evidence="1">The sequence shown here is derived from an EMBL/GenBank/DDBJ whole genome shotgun (WGS) entry which is preliminary data.</text>
</comment>
<feature type="non-terminal residue" evidence="1">
    <location>
        <position position="140"/>
    </location>
</feature>
<gene>
    <name evidence="1" type="ORF">PFISCL1PPCAC_7157</name>
</gene>
<evidence type="ECO:0000313" key="1">
    <source>
        <dbReference type="EMBL" id="GMT15860.1"/>
    </source>
</evidence>
<dbReference type="AlphaFoldDB" id="A0AAV5V891"/>
<sequence length="140" mass="17045">RRFPARYDEFRWAKLLKMDPILRRDELEKDASMAVQRGREERLFTHFIMGDWFTLVAPFTSPPYHRRMKFPLNQEDLHFISMLAPSDWLHYLHDKNGFDEFARRFRFQGSEYRAAVLLKRAVVYGERWDPEESDEEEDEV</sequence>
<name>A0AAV5V891_9BILA</name>
<evidence type="ECO:0000313" key="2">
    <source>
        <dbReference type="Proteomes" id="UP001432322"/>
    </source>
</evidence>
<organism evidence="1 2">
    <name type="scientific">Pristionchus fissidentatus</name>
    <dbReference type="NCBI Taxonomy" id="1538716"/>
    <lineage>
        <taxon>Eukaryota</taxon>
        <taxon>Metazoa</taxon>
        <taxon>Ecdysozoa</taxon>
        <taxon>Nematoda</taxon>
        <taxon>Chromadorea</taxon>
        <taxon>Rhabditida</taxon>
        <taxon>Rhabditina</taxon>
        <taxon>Diplogasteromorpha</taxon>
        <taxon>Diplogasteroidea</taxon>
        <taxon>Neodiplogasteridae</taxon>
        <taxon>Pristionchus</taxon>
    </lineage>
</organism>
<dbReference type="Proteomes" id="UP001432322">
    <property type="component" value="Unassembled WGS sequence"/>
</dbReference>
<feature type="non-terminal residue" evidence="1">
    <location>
        <position position="1"/>
    </location>
</feature>
<proteinExistence type="predicted"/>
<reference evidence="1" key="1">
    <citation type="submission" date="2023-10" db="EMBL/GenBank/DDBJ databases">
        <title>Genome assembly of Pristionchus species.</title>
        <authorList>
            <person name="Yoshida K."/>
            <person name="Sommer R.J."/>
        </authorList>
    </citation>
    <scope>NUCLEOTIDE SEQUENCE</scope>
    <source>
        <strain evidence="1">RS5133</strain>
    </source>
</reference>
<keyword evidence="2" id="KW-1185">Reference proteome</keyword>
<protein>
    <submittedName>
        <fullName evidence="1">Uncharacterized protein</fullName>
    </submittedName>
</protein>